<comment type="catalytic activity">
    <reaction evidence="3">
        <text>a (3S)-3-hydroxyacyl-CoA = a (2E)-enoyl-CoA + H2O</text>
        <dbReference type="Rhea" id="RHEA:16105"/>
        <dbReference type="ChEBI" id="CHEBI:15377"/>
        <dbReference type="ChEBI" id="CHEBI:57318"/>
        <dbReference type="ChEBI" id="CHEBI:58856"/>
        <dbReference type="EC" id="4.2.1.17"/>
    </reaction>
</comment>
<evidence type="ECO:0000256" key="1">
    <source>
        <dbReference type="ARBA" id="ARBA00002994"/>
    </source>
</evidence>
<dbReference type="Gene3D" id="3.40.50.12780">
    <property type="entry name" value="N-terminal domain of ligase-like"/>
    <property type="match status" value="1"/>
</dbReference>
<dbReference type="SUPFAM" id="SSF52096">
    <property type="entry name" value="ClpP/crotonase"/>
    <property type="match status" value="1"/>
</dbReference>
<dbReference type="GO" id="GO:0004300">
    <property type="term" value="F:enoyl-CoA hydratase activity"/>
    <property type="evidence" value="ECO:0007669"/>
    <property type="project" value="UniProtKB-EC"/>
</dbReference>
<gene>
    <name evidence="7" type="ORF">SAMN04490239_1188</name>
</gene>
<keyword evidence="8" id="KW-1185">Reference proteome</keyword>
<dbReference type="InterPro" id="IPR020845">
    <property type="entry name" value="AMP-binding_CS"/>
</dbReference>
<evidence type="ECO:0000259" key="5">
    <source>
        <dbReference type="Pfam" id="PF00501"/>
    </source>
</evidence>
<dbReference type="GO" id="GO:0016878">
    <property type="term" value="F:acid-thiol ligase activity"/>
    <property type="evidence" value="ECO:0007669"/>
    <property type="project" value="UniProtKB-ARBA"/>
</dbReference>
<dbReference type="InterPro" id="IPR025110">
    <property type="entry name" value="AMP-bd_C"/>
</dbReference>
<dbReference type="RefSeq" id="WP_371851606.1">
    <property type="nucleotide sequence ID" value="NZ_FNSV01000005.1"/>
</dbReference>
<evidence type="ECO:0000256" key="4">
    <source>
        <dbReference type="ARBA" id="ARBA00023717"/>
    </source>
</evidence>
<dbReference type="PANTHER" id="PTHR43767">
    <property type="entry name" value="LONG-CHAIN-FATTY-ACID--COA LIGASE"/>
    <property type="match status" value="1"/>
</dbReference>
<dbReference type="InterPro" id="IPR000873">
    <property type="entry name" value="AMP-dep_synth/lig_dom"/>
</dbReference>
<dbReference type="Gene3D" id="3.90.226.10">
    <property type="entry name" value="2-enoyl-CoA Hydratase, Chain A, domain 1"/>
    <property type="match status" value="1"/>
</dbReference>
<evidence type="ECO:0000313" key="8">
    <source>
        <dbReference type="Proteomes" id="UP000183561"/>
    </source>
</evidence>
<dbReference type="PROSITE" id="PS00166">
    <property type="entry name" value="ENOYL_COA_HYDRATASE"/>
    <property type="match status" value="1"/>
</dbReference>
<dbReference type="Pfam" id="PF00378">
    <property type="entry name" value="ECH_1"/>
    <property type="match status" value="1"/>
</dbReference>
<dbReference type="Proteomes" id="UP000183561">
    <property type="component" value="Unassembled WGS sequence"/>
</dbReference>
<dbReference type="GO" id="GO:0006631">
    <property type="term" value="P:fatty acid metabolic process"/>
    <property type="evidence" value="ECO:0007669"/>
    <property type="project" value="UniProtKB-KW"/>
</dbReference>
<keyword evidence="2" id="KW-0443">Lipid metabolism</keyword>
<dbReference type="PANTHER" id="PTHR43767:SF1">
    <property type="entry name" value="NONRIBOSOMAL PEPTIDE SYNTHASE PES1 (EUROFUNG)-RELATED"/>
    <property type="match status" value="1"/>
</dbReference>
<dbReference type="InterPro" id="IPR045851">
    <property type="entry name" value="AMP-bd_C_sf"/>
</dbReference>
<dbReference type="InterPro" id="IPR001753">
    <property type="entry name" value="Enoyl-CoA_hydra/iso"/>
</dbReference>
<dbReference type="InterPro" id="IPR050237">
    <property type="entry name" value="ATP-dep_AMP-bd_enzyme"/>
</dbReference>
<dbReference type="InterPro" id="IPR029045">
    <property type="entry name" value="ClpP/crotonase-like_dom_sf"/>
</dbReference>
<dbReference type="CDD" id="cd06558">
    <property type="entry name" value="crotonase-like"/>
    <property type="match status" value="1"/>
</dbReference>
<sequence length="815" mass="86711">MSTDTTTATTTRDETPRRAAVTHDQMGATPRVRTVTGLLSDGAARTPGAELLRFGDASWTYAQADVSSSRLAHRLIEADGVAPGDRVAIMLPNVAQWPLTWFAVLKAGAVVVPVNSAYRAADLAFVLCDSGARVIVTDAEHLPLVREVVSRDAALAGIRILDVADAAEASFPATAPDVAITPDTLANLQYTSGTTGFPKACMLTHDYWTRIAWGCAGAAGLGGDDVLLTAQPFSYMDPQWNTVLALTAGAPLVVLPRFSASGFMADVRRHRVTFCYVLGSMPTLLFKQPPAADDRDNHLRAVFCSAIPAALHAQLEDRWGAPWRELFGMTESGIDLISPLDDVAAVGSGSIGRPMPTKRVRIVDTDGAEVPAGTSGELTVSGAPMMLGYWNRPEETARTLRDGWLHTGDLAVADERGEIRLVGRIKDMVRRGGENVASAEVEAVLETDDRVVAAAVVAEPDEVLGEEVKAFVQLAAGGTGDRATAEAVIARVAERLARFKVPRYVEFVAAFPRTPSERVSKPALKARAAEAPGITFDLRDRTTSGASASPDASPSDLAAEHVLVEVIRDTAVITLRRPAKLNALTVEMRLRLAALIREYGTGEGARGIVITGTGRAFSAGEDLGAPPTTFAEMRETFETFHDVTRAVIETTVPVVAAINGIAVGGASEITLCCDARLGTPRTEYFQPENARGLTISNASSVLLTRIAGNHAMRMVLGSERIGAEEALRIGLLDQIVEPDDLLDRAIDLVRAWTPEGGNNTALHLALLRPTSEEIERAFVLEDAAADASWNSGAFTAGIEGFWSAKKPATSTGENR</sequence>
<protein>
    <submittedName>
        <fullName evidence="7">Acyl-CoA synthetase (AMP-forming)/AMP-acid ligase II</fullName>
    </submittedName>
</protein>
<evidence type="ECO:0000256" key="2">
    <source>
        <dbReference type="ARBA" id="ARBA00022832"/>
    </source>
</evidence>
<proteinExistence type="predicted"/>
<dbReference type="Pfam" id="PF00501">
    <property type="entry name" value="AMP-binding"/>
    <property type="match status" value="1"/>
</dbReference>
<name>A0A1H4LCC0_9NOCA</name>
<feature type="domain" description="AMP-binding enzyme C-terminal" evidence="6">
    <location>
        <begin position="440"/>
        <end position="516"/>
    </location>
</feature>
<dbReference type="Gene3D" id="3.30.300.30">
    <property type="match status" value="1"/>
</dbReference>
<dbReference type="PROSITE" id="PS00455">
    <property type="entry name" value="AMP_BINDING"/>
    <property type="match status" value="1"/>
</dbReference>
<dbReference type="EMBL" id="FNSV01000005">
    <property type="protein sequence ID" value="SEB67965.1"/>
    <property type="molecule type" value="Genomic_DNA"/>
</dbReference>
<dbReference type="AlphaFoldDB" id="A0A1H4LCC0"/>
<evidence type="ECO:0000259" key="6">
    <source>
        <dbReference type="Pfam" id="PF13193"/>
    </source>
</evidence>
<dbReference type="InterPro" id="IPR042099">
    <property type="entry name" value="ANL_N_sf"/>
</dbReference>
<keyword evidence="7" id="KW-0436">Ligase</keyword>
<feature type="domain" description="AMP-dependent synthetase/ligase" evidence="5">
    <location>
        <begin position="42"/>
        <end position="390"/>
    </location>
</feature>
<dbReference type="InterPro" id="IPR018376">
    <property type="entry name" value="Enoyl-CoA_hyd/isom_CS"/>
</dbReference>
<reference evidence="8" key="1">
    <citation type="submission" date="2016-10" db="EMBL/GenBank/DDBJ databases">
        <authorList>
            <person name="Varghese N."/>
            <person name="Submissions S."/>
        </authorList>
    </citation>
    <scope>NUCLEOTIDE SEQUENCE [LARGE SCALE GENOMIC DNA]</scope>
    <source>
        <strain evidence="8">DSM 44498</strain>
    </source>
</reference>
<organism evidence="7 8">
    <name type="scientific">Rhodococcus koreensis</name>
    <dbReference type="NCBI Taxonomy" id="99653"/>
    <lineage>
        <taxon>Bacteria</taxon>
        <taxon>Bacillati</taxon>
        <taxon>Actinomycetota</taxon>
        <taxon>Actinomycetes</taxon>
        <taxon>Mycobacteriales</taxon>
        <taxon>Nocardiaceae</taxon>
        <taxon>Rhodococcus</taxon>
    </lineage>
</organism>
<evidence type="ECO:0000313" key="7">
    <source>
        <dbReference type="EMBL" id="SEB67965.1"/>
    </source>
</evidence>
<comment type="catalytic activity">
    <reaction evidence="4">
        <text>a 4-saturated-(3S)-3-hydroxyacyl-CoA = a (3E)-enoyl-CoA + H2O</text>
        <dbReference type="Rhea" id="RHEA:20724"/>
        <dbReference type="ChEBI" id="CHEBI:15377"/>
        <dbReference type="ChEBI" id="CHEBI:58521"/>
        <dbReference type="ChEBI" id="CHEBI:137480"/>
        <dbReference type="EC" id="4.2.1.17"/>
    </reaction>
</comment>
<dbReference type="Pfam" id="PF13193">
    <property type="entry name" value="AMP-binding_C"/>
    <property type="match status" value="1"/>
</dbReference>
<keyword evidence="2" id="KW-0276">Fatty acid metabolism</keyword>
<accession>A0A1H4LCC0</accession>
<comment type="function">
    <text evidence="1">Could possibly oxidize fatty acids using specific components.</text>
</comment>
<evidence type="ECO:0000256" key="3">
    <source>
        <dbReference type="ARBA" id="ARBA00023709"/>
    </source>
</evidence>
<dbReference type="SUPFAM" id="SSF56801">
    <property type="entry name" value="Acetyl-CoA synthetase-like"/>
    <property type="match status" value="1"/>
</dbReference>